<accession>A0A6C1B4L5</accession>
<reference evidence="5 6" key="1">
    <citation type="submission" date="2020-02" db="EMBL/GenBank/DDBJ databases">
        <title>Nitrogenibacter mangrovi gen. nov., sp. nov. isolated from mangrove sediment, a denitrifying betaproteobacterium.</title>
        <authorList>
            <person name="Liao H."/>
            <person name="Tian Y."/>
        </authorList>
    </citation>
    <scope>NUCLEOTIDE SEQUENCE [LARGE SCALE GENOMIC DNA]</scope>
    <source>
        <strain evidence="5 6">M9-3-2</strain>
    </source>
</reference>
<dbReference type="PROSITE" id="PS00041">
    <property type="entry name" value="HTH_ARAC_FAMILY_1"/>
    <property type="match status" value="1"/>
</dbReference>
<evidence type="ECO:0000313" key="6">
    <source>
        <dbReference type="Proteomes" id="UP000501991"/>
    </source>
</evidence>
<dbReference type="Pfam" id="PF12833">
    <property type="entry name" value="HTH_18"/>
    <property type="match status" value="1"/>
</dbReference>
<dbReference type="InterPro" id="IPR009057">
    <property type="entry name" value="Homeodomain-like_sf"/>
</dbReference>
<dbReference type="InterPro" id="IPR029442">
    <property type="entry name" value="GyrI-like"/>
</dbReference>
<dbReference type="SUPFAM" id="SSF46689">
    <property type="entry name" value="Homeodomain-like"/>
    <property type="match status" value="2"/>
</dbReference>
<dbReference type="GO" id="GO:0043565">
    <property type="term" value="F:sequence-specific DNA binding"/>
    <property type="evidence" value="ECO:0007669"/>
    <property type="project" value="InterPro"/>
</dbReference>
<dbReference type="SMART" id="SM00342">
    <property type="entry name" value="HTH_ARAC"/>
    <property type="match status" value="1"/>
</dbReference>
<dbReference type="PRINTS" id="PR00032">
    <property type="entry name" value="HTHARAC"/>
</dbReference>
<dbReference type="Pfam" id="PF06445">
    <property type="entry name" value="GyrI-like"/>
    <property type="match status" value="1"/>
</dbReference>
<keyword evidence="6" id="KW-1185">Reference proteome</keyword>
<dbReference type="KEGG" id="azq:G3580_12770"/>
<protein>
    <submittedName>
        <fullName evidence="5">AraC family transcriptional regulator</fullName>
    </submittedName>
</protein>
<proteinExistence type="predicted"/>
<dbReference type="AlphaFoldDB" id="A0A6C1B4L5"/>
<dbReference type="Proteomes" id="UP000501991">
    <property type="component" value="Chromosome"/>
</dbReference>
<dbReference type="Gene3D" id="1.10.10.60">
    <property type="entry name" value="Homeodomain-like"/>
    <property type="match status" value="2"/>
</dbReference>
<dbReference type="GO" id="GO:0003700">
    <property type="term" value="F:DNA-binding transcription factor activity"/>
    <property type="evidence" value="ECO:0007669"/>
    <property type="project" value="InterPro"/>
</dbReference>
<evidence type="ECO:0000256" key="1">
    <source>
        <dbReference type="ARBA" id="ARBA00023015"/>
    </source>
</evidence>
<dbReference type="InterPro" id="IPR018062">
    <property type="entry name" value="HTH_AraC-typ_CS"/>
</dbReference>
<dbReference type="PANTHER" id="PTHR40055:SF1">
    <property type="entry name" value="TRANSCRIPTIONAL REGULATOR YGIV-RELATED"/>
    <property type="match status" value="1"/>
</dbReference>
<dbReference type="InterPro" id="IPR011256">
    <property type="entry name" value="Reg_factor_effector_dom_sf"/>
</dbReference>
<dbReference type="InterPro" id="IPR018060">
    <property type="entry name" value="HTH_AraC"/>
</dbReference>
<dbReference type="EMBL" id="CP048836">
    <property type="protein sequence ID" value="QID18427.1"/>
    <property type="molecule type" value="Genomic_DNA"/>
</dbReference>
<dbReference type="PANTHER" id="PTHR40055">
    <property type="entry name" value="TRANSCRIPTIONAL REGULATOR YGIV-RELATED"/>
    <property type="match status" value="1"/>
</dbReference>
<dbReference type="InterPro" id="IPR010499">
    <property type="entry name" value="AraC_E-bd"/>
</dbReference>
<dbReference type="Gene3D" id="3.20.80.10">
    <property type="entry name" value="Regulatory factor, effector binding domain"/>
    <property type="match status" value="1"/>
</dbReference>
<evidence type="ECO:0000259" key="4">
    <source>
        <dbReference type="PROSITE" id="PS01124"/>
    </source>
</evidence>
<evidence type="ECO:0000256" key="2">
    <source>
        <dbReference type="ARBA" id="ARBA00023125"/>
    </source>
</evidence>
<evidence type="ECO:0000313" key="5">
    <source>
        <dbReference type="EMBL" id="QID18427.1"/>
    </source>
</evidence>
<dbReference type="RefSeq" id="WP_173766072.1">
    <property type="nucleotide sequence ID" value="NZ_CP048836.1"/>
</dbReference>
<dbReference type="InterPro" id="IPR050908">
    <property type="entry name" value="SmbC-like"/>
</dbReference>
<keyword evidence="2" id="KW-0238">DNA-binding</keyword>
<gene>
    <name evidence="5" type="ORF">G3580_12770</name>
</gene>
<feature type="domain" description="HTH araC/xylS-type" evidence="4">
    <location>
        <begin position="14"/>
        <end position="113"/>
    </location>
</feature>
<keyword evidence="1" id="KW-0805">Transcription regulation</keyword>
<dbReference type="InterPro" id="IPR020449">
    <property type="entry name" value="Tscrpt_reg_AraC-type_HTH"/>
</dbReference>
<dbReference type="SMART" id="SM00871">
    <property type="entry name" value="AraC_E_bind"/>
    <property type="match status" value="1"/>
</dbReference>
<dbReference type="SUPFAM" id="SSF55136">
    <property type="entry name" value="Probable bacterial effector-binding domain"/>
    <property type="match status" value="1"/>
</dbReference>
<dbReference type="PROSITE" id="PS01124">
    <property type="entry name" value="HTH_ARAC_FAMILY_2"/>
    <property type="match status" value="1"/>
</dbReference>
<sequence length="291" mass="33263">MNDDSLTPQEARIHRVCEYVSQNLDGELGLEVLSRVAALSRFHFHRVFSAYTGLSTTRFIQLARLRRASYRVAFEPGQRLIDIGFEAGFESQEAFSRAFKRVFGQSPSAFRSAPEWSRWHEVFQFKLPPRRTIPMQVEIVDFEDTPVALIEHLGPPEQVLDTAAQFIAWRKATGLSPVRSSRTFGVPFNDPNTVAPAQFRFHICGSMDGEVPENAWGVRAGRIPGGRCARLRHLGSHDAMDERIYWLYREWLPASGEALRDFPCFFHYLNFVHEVDECDLVTDIYLPLKAA</sequence>
<name>A0A6C1B4L5_9RHOO</name>
<evidence type="ECO:0000256" key="3">
    <source>
        <dbReference type="ARBA" id="ARBA00023163"/>
    </source>
</evidence>
<keyword evidence="3" id="KW-0804">Transcription</keyword>
<organism evidence="5 6">
    <name type="scientific">Nitrogeniibacter mangrovi</name>
    <dbReference type="NCBI Taxonomy" id="2016596"/>
    <lineage>
        <taxon>Bacteria</taxon>
        <taxon>Pseudomonadati</taxon>
        <taxon>Pseudomonadota</taxon>
        <taxon>Betaproteobacteria</taxon>
        <taxon>Rhodocyclales</taxon>
        <taxon>Zoogloeaceae</taxon>
        <taxon>Nitrogeniibacter</taxon>
    </lineage>
</organism>